<dbReference type="EMBL" id="JAEPBG010000015">
    <property type="protein sequence ID" value="MBK4737897.1"/>
    <property type="molecule type" value="Genomic_DNA"/>
</dbReference>
<protein>
    <submittedName>
        <fullName evidence="1">Uncharacterized protein</fullName>
    </submittedName>
</protein>
<keyword evidence="2" id="KW-1185">Reference proteome</keyword>
<proteinExistence type="predicted"/>
<sequence length="90" mass="10186">MGDWSAQTTEAKRLHAVLEFQRDVQFPRFSMKKGEKWGFVVYKKWHDALKAIEAGERFAFAGGQCLAQDVAIVYIGPGNIEYSRAAGYIK</sequence>
<gene>
    <name evidence="1" type="ORF">JJB74_25025</name>
</gene>
<organism evidence="1 2">
    <name type="scientific">Noviherbaspirillum pedocola</name>
    <dbReference type="NCBI Taxonomy" id="2801341"/>
    <lineage>
        <taxon>Bacteria</taxon>
        <taxon>Pseudomonadati</taxon>
        <taxon>Pseudomonadota</taxon>
        <taxon>Betaproteobacteria</taxon>
        <taxon>Burkholderiales</taxon>
        <taxon>Oxalobacteraceae</taxon>
        <taxon>Noviherbaspirillum</taxon>
    </lineage>
</organism>
<comment type="caution">
    <text evidence="1">The sequence shown here is derived from an EMBL/GenBank/DDBJ whole genome shotgun (WGS) entry which is preliminary data.</text>
</comment>
<dbReference type="AlphaFoldDB" id="A0A934T254"/>
<accession>A0A934T254</accession>
<evidence type="ECO:0000313" key="2">
    <source>
        <dbReference type="Proteomes" id="UP000622890"/>
    </source>
</evidence>
<dbReference type="Proteomes" id="UP000622890">
    <property type="component" value="Unassembled WGS sequence"/>
</dbReference>
<reference evidence="1" key="1">
    <citation type="submission" date="2021-01" db="EMBL/GenBank/DDBJ databases">
        <title>Genome sequence of strain Noviherbaspirillum sp. DKR-6.</title>
        <authorList>
            <person name="Chaudhary D.K."/>
        </authorList>
    </citation>
    <scope>NUCLEOTIDE SEQUENCE</scope>
    <source>
        <strain evidence="1">DKR-6</strain>
    </source>
</reference>
<evidence type="ECO:0000313" key="1">
    <source>
        <dbReference type="EMBL" id="MBK4737897.1"/>
    </source>
</evidence>
<name>A0A934T254_9BURK</name>